<dbReference type="Pfam" id="PF00583">
    <property type="entry name" value="Acetyltransf_1"/>
    <property type="match status" value="1"/>
</dbReference>
<keyword evidence="2" id="KW-0808">Transferase</keyword>
<proteinExistence type="predicted"/>
<dbReference type="RefSeq" id="WP_161154362.1">
    <property type="nucleotide sequence ID" value="NZ_WEKT01000009.1"/>
</dbReference>
<dbReference type="EMBL" id="WEKT01000009">
    <property type="protein sequence ID" value="MZI93065.1"/>
    <property type="molecule type" value="Genomic_DNA"/>
</dbReference>
<comment type="caution">
    <text evidence="2">The sequence shown here is derived from an EMBL/GenBank/DDBJ whole genome shotgun (WGS) entry which is preliminary data.</text>
</comment>
<evidence type="ECO:0000259" key="1">
    <source>
        <dbReference type="PROSITE" id="PS51186"/>
    </source>
</evidence>
<dbReference type="AlphaFoldDB" id="A0A7X4LJS0"/>
<dbReference type="Proteomes" id="UP000462621">
    <property type="component" value="Unassembled WGS sequence"/>
</dbReference>
<name>A0A7X4LJS0_9VIBR</name>
<dbReference type="CDD" id="cd04301">
    <property type="entry name" value="NAT_SF"/>
    <property type="match status" value="1"/>
</dbReference>
<keyword evidence="3" id="KW-1185">Reference proteome</keyword>
<dbReference type="GO" id="GO:0016747">
    <property type="term" value="F:acyltransferase activity, transferring groups other than amino-acyl groups"/>
    <property type="evidence" value="ECO:0007669"/>
    <property type="project" value="InterPro"/>
</dbReference>
<organism evidence="2 3">
    <name type="scientific">Vibrio eleionomae</name>
    <dbReference type="NCBI Taxonomy" id="2653505"/>
    <lineage>
        <taxon>Bacteria</taxon>
        <taxon>Pseudomonadati</taxon>
        <taxon>Pseudomonadota</taxon>
        <taxon>Gammaproteobacteria</taxon>
        <taxon>Vibrionales</taxon>
        <taxon>Vibrionaceae</taxon>
        <taxon>Vibrio</taxon>
    </lineage>
</organism>
<protein>
    <submittedName>
        <fullName evidence="2">GNAT family N-acetyltransferase</fullName>
    </submittedName>
</protein>
<reference evidence="2 3" key="1">
    <citation type="submission" date="2019-10" db="EMBL/GenBank/DDBJ databases">
        <title>Vibrio sp. nov. isolated from a shrimp pond.</title>
        <authorList>
            <person name="Gomez-Gil B."/>
            <person name="Enciso-Ibarra J."/>
            <person name="Enciso-Ibarra K."/>
            <person name="Bolan-Mejia C."/>
        </authorList>
    </citation>
    <scope>NUCLEOTIDE SEQUENCE [LARGE SCALE GENOMIC DNA]</scope>
    <source>
        <strain evidence="2 3">CAIM 722</strain>
    </source>
</reference>
<evidence type="ECO:0000313" key="2">
    <source>
        <dbReference type="EMBL" id="MZI93065.1"/>
    </source>
</evidence>
<dbReference type="InterPro" id="IPR000182">
    <property type="entry name" value="GNAT_dom"/>
</dbReference>
<gene>
    <name evidence="2" type="ORF">F9817_07620</name>
</gene>
<dbReference type="SUPFAM" id="SSF55729">
    <property type="entry name" value="Acyl-CoA N-acyltransferases (Nat)"/>
    <property type="match status" value="1"/>
</dbReference>
<dbReference type="InterPro" id="IPR016181">
    <property type="entry name" value="Acyl_CoA_acyltransferase"/>
</dbReference>
<dbReference type="Gene3D" id="3.40.630.30">
    <property type="match status" value="1"/>
</dbReference>
<accession>A0A7X4LJS0</accession>
<dbReference type="PROSITE" id="PS51186">
    <property type="entry name" value="GNAT"/>
    <property type="match status" value="1"/>
</dbReference>
<sequence length="153" mass="17357">MEISLLAEHPHCVPEIAQWYFTEWASKSPTGTLEKVIVDVKARSENRDKLPLSYIGLQNGVLAGVVELKFREHKKYPEYEHWLGGVYVKSDFRKQGVAKAIIVKALSHADSLGISELYLQTEEKNVSLYAQFGFKELHKAELGITIMVRLKKG</sequence>
<feature type="domain" description="N-acetyltransferase" evidence="1">
    <location>
        <begin position="1"/>
        <end position="153"/>
    </location>
</feature>
<evidence type="ECO:0000313" key="3">
    <source>
        <dbReference type="Proteomes" id="UP000462621"/>
    </source>
</evidence>